<sequence>MKLQYQILLSIQCGIDENNNVVVNPFYNSDLQHIKNNYEYAKNIYKYAFKAFKQVWHMRKKEFNMFSISSIEYETLPTYYREIAID</sequence>
<dbReference type="EMBL" id="MT143986">
    <property type="protein sequence ID" value="QJA45181.1"/>
    <property type="molecule type" value="Genomic_DNA"/>
</dbReference>
<proteinExistence type="predicted"/>
<protein>
    <submittedName>
        <fullName evidence="1">Uncharacterized protein</fullName>
    </submittedName>
</protein>
<name>A0A6H1ZCM4_9ZZZZ</name>
<gene>
    <name evidence="1" type="ORF">TM448A00186_0093</name>
</gene>
<evidence type="ECO:0000313" key="1">
    <source>
        <dbReference type="EMBL" id="QJA45181.1"/>
    </source>
</evidence>
<organism evidence="1">
    <name type="scientific">viral metagenome</name>
    <dbReference type="NCBI Taxonomy" id="1070528"/>
    <lineage>
        <taxon>unclassified sequences</taxon>
        <taxon>metagenomes</taxon>
        <taxon>organismal metagenomes</taxon>
    </lineage>
</organism>
<reference evidence="1" key="1">
    <citation type="submission" date="2020-03" db="EMBL/GenBank/DDBJ databases">
        <title>The deep terrestrial virosphere.</title>
        <authorList>
            <person name="Holmfeldt K."/>
            <person name="Nilsson E."/>
            <person name="Simone D."/>
            <person name="Lopez-Fernandez M."/>
            <person name="Wu X."/>
            <person name="de Brujin I."/>
            <person name="Lundin D."/>
            <person name="Andersson A."/>
            <person name="Bertilsson S."/>
            <person name="Dopson M."/>
        </authorList>
    </citation>
    <scope>NUCLEOTIDE SEQUENCE</scope>
    <source>
        <strain evidence="1">TM448A00186</strain>
    </source>
</reference>
<accession>A0A6H1ZCM4</accession>
<dbReference type="AlphaFoldDB" id="A0A6H1ZCM4"/>